<name>A0AC34GLC9_9BILA</name>
<dbReference type="Proteomes" id="UP000887579">
    <property type="component" value="Unplaced"/>
</dbReference>
<dbReference type="WBParaSite" id="ES5_v2.g30392.t1">
    <property type="protein sequence ID" value="ES5_v2.g30392.t1"/>
    <property type="gene ID" value="ES5_v2.g30392"/>
</dbReference>
<accession>A0AC34GLC9</accession>
<evidence type="ECO:0000313" key="1">
    <source>
        <dbReference type="Proteomes" id="UP000887579"/>
    </source>
</evidence>
<protein>
    <submittedName>
        <fullName evidence="2">DEUBAD domain-containing protein</fullName>
    </submittedName>
</protein>
<proteinExistence type="predicted"/>
<organism evidence="1 2">
    <name type="scientific">Panagrolaimus sp. ES5</name>
    <dbReference type="NCBI Taxonomy" id="591445"/>
    <lineage>
        <taxon>Eukaryota</taxon>
        <taxon>Metazoa</taxon>
        <taxon>Ecdysozoa</taxon>
        <taxon>Nematoda</taxon>
        <taxon>Chromadorea</taxon>
        <taxon>Rhabditida</taxon>
        <taxon>Tylenchina</taxon>
        <taxon>Panagrolaimomorpha</taxon>
        <taxon>Panagrolaimoidea</taxon>
        <taxon>Panagrolaimidae</taxon>
        <taxon>Panagrolaimus</taxon>
    </lineage>
</organism>
<reference evidence="2" key="1">
    <citation type="submission" date="2022-11" db="UniProtKB">
        <authorList>
            <consortium name="WormBaseParasite"/>
        </authorList>
    </citation>
    <scope>IDENTIFICATION</scope>
</reference>
<evidence type="ECO:0000313" key="2">
    <source>
        <dbReference type="WBParaSite" id="ES5_v2.g30392.t1"/>
    </source>
</evidence>
<sequence>ADMLPLSLGNRGNDKDGGAVDEPSSSSDPLPGQVPIQPQNLGNPDLVTPNMPGGKKQPRIKADQLRSIISSIATQPSDKKDAPSSSSSTRGLRAPVELTDVINRANISDAVASNAERLIPHLPDQEPIKKDETELRDTLNTPQFRNATSEFGHALQTGQMGPVLEQFQLPQEAVAAAQSG</sequence>